<dbReference type="GO" id="GO:0004066">
    <property type="term" value="F:asparagine synthase (glutamine-hydrolyzing) activity"/>
    <property type="evidence" value="ECO:0007669"/>
    <property type="project" value="InterPro"/>
</dbReference>
<dbReference type="AlphaFoldDB" id="A0A505D638"/>
<name>A0A505D638_9ACTN</name>
<dbReference type="Gene3D" id="3.40.50.620">
    <property type="entry name" value="HUPs"/>
    <property type="match status" value="1"/>
</dbReference>
<evidence type="ECO:0000256" key="1">
    <source>
        <dbReference type="SAM" id="MobiDB-lite"/>
    </source>
</evidence>
<dbReference type="Proteomes" id="UP000317378">
    <property type="component" value="Unassembled WGS sequence"/>
</dbReference>
<accession>A0A505D638</accession>
<feature type="region of interest" description="Disordered" evidence="1">
    <location>
        <begin position="488"/>
        <end position="553"/>
    </location>
</feature>
<evidence type="ECO:0000313" key="3">
    <source>
        <dbReference type="EMBL" id="TPQ18267.1"/>
    </source>
</evidence>
<keyword evidence="4" id="KW-1185">Reference proteome</keyword>
<dbReference type="RefSeq" id="WP_140935998.1">
    <property type="nucleotide sequence ID" value="NZ_QXMJ01000178.1"/>
</dbReference>
<reference evidence="3 4" key="1">
    <citation type="submission" date="2019-06" db="EMBL/GenBank/DDBJ databases">
        <title>Streptomyces sporangiiformans sp. nov., a novel actinomycete isolated from soil in Mount Song.</title>
        <authorList>
            <person name="Han L."/>
        </authorList>
    </citation>
    <scope>NUCLEOTIDE SEQUENCE [LARGE SCALE GENOMIC DNA]</scope>
    <source>
        <strain evidence="3 4">NEAU-SSA 1</strain>
    </source>
</reference>
<sequence length="553" mass="59753">MAGRLLQGQEIHTEVVPPFALLALDRRSPRFALQQDWLGMARVFEYSSQGVVALSNRPTLLPAFFGDPVRPDETGWSHYVASGHFGGTSSPVHGVRLLAPGERLTGEKRPDGTWNLTHHQRTSLDDFVAEGVGRQGGEHAALDEAADGFTRVAASAAALRDGPVALGLSGGKDSRLIAAALIAAGVLPKFSTNIDHPTEGDVARSLTDLLMKHRGIEVEHRFVRVAESRTVHTESLPHRVLRLQNYYDHQFPSSYLERGARPAQLTKKQGEPVFSGAGGEIATAYWYPKTLDGTPTAARMEPLVTKCLSKEVPADVQSPLVGERQRELGAHLTGKAAALGVEGYQILDYAYMMERMRRWCTSAYSVGLITPFTTREFVQAAFAMRATDHRDRRIHMDLLKRLVPEWADVPFASGPSSRSTAARIWDGDGVPEIRKMLDHAGGPLTGLMEADALREVVQRCEEGCPKPADAAPLRQFAALAIAESALRPPAPASSTTPPALASSTTPTLTTPTSSITSTTATASSASTTSPSWRARLRVPRRRGTSDAAAPERG</sequence>
<proteinExistence type="predicted"/>
<dbReference type="Pfam" id="PF00733">
    <property type="entry name" value="Asn_synthase"/>
    <property type="match status" value="1"/>
</dbReference>
<dbReference type="EMBL" id="VCHX02000178">
    <property type="protein sequence ID" value="TPQ18267.1"/>
    <property type="molecule type" value="Genomic_DNA"/>
</dbReference>
<organism evidence="3 4">
    <name type="scientific">Streptomyces sporangiiformans</name>
    <dbReference type="NCBI Taxonomy" id="2315329"/>
    <lineage>
        <taxon>Bacteria</taxon>
        <taxon>Bacillati</taxon>
        <taxon>Actinomycetota</taxon>
        <taxon>Actinomycetes</taxon>
        <taxon>Kitasatosporales</taxon>
        <taxon>Streptomycetaceae</taxon>
        <taxon>Streptomyces</taxon>
    </lineage>
</organism>
<protein>
    <recommendedName>
        <fullName evidence="2">Asparagine synthetase domain-containing protein</fullName>
    </recommendedName>
</protein>
<dbReference type="InterPro" id="IPR014729">
    <property type="entry name" value="Rossmann-like_a/b/a_fold"/>
</dbReference>
<dbReference type="InterPro" id="IPR001962">
    <property type="entry name" value="Asn_synthase"/>
</dbReference>
<feature type="domain" description="Asparagine synthetase" evidence="2">
    <location>
        <begin position="158"/>
        <end position="462"/>
    </location>
</feature>
<dbReference type="GO" id="GO:0006529">
    <property type="term" value="P:asparagine biosynthetic process"/>
    <property type="evidence" value="ECO:0007669"/>
    <property type="project" value="InterPro"/>
</dbReference>
<evidence type="ECO:0000313" key="4">
    <source>
        <dbReference type="Proteomes" id="UP000317378"/>
    </source>
</evidence>
<evidence type="ECO:0000259" key="2">
    <source>
        <dbReference type="Pfam" id="PF00733"/>
    </source>
</evidence>
<gene>
    <name evidence="3" type="ORF">FGD71_032040</name>
</gene>
<dbReference type="SUPFAM" id="SSF52402">
    <property type="entry name" value="Adenine nucleotide alpha hydrolases-like"/>
    <property type="match status" value="1"/>
</dbReference>
<comment type="caution">
    <text evidence="3">The sequence shown here is derived from an EMBL/GenBank/DDBJ whole genome shotgun (WGS) entry which is preliminary data.</text>
</comment>
<feature type="compositionally biased region" description="Low complexity" evidence="1">
    <location>
        <begin position="488"/>
        <end position="531"/>
    </location>
</feature>